<dbReference type="EMBL" id="JBHSWJ010000002">
    <property type="protein sequence ID" value="MFC6715243.1"/>
    <property type="molecule type" value="Genomic_DNA"/>
</dbReference>
<keyword evidence="2" id="KW-1185">Reference proteome</keyword>
<name>A0ABW2AW88_9MICO</name>
<reference evidence="2" key="1">
    <citation type="journal article" date="2019" name="Int. J. Syst. Evol. Microbiol.">
        <title>The Global Catalogue of Microorganisms (GCM) 10K type strain sequencing project: providing services to taxonomists for standard genome sequencing and annotation.</title>
        <authorList>
            <consortium name="The Broad Institute Genomics Platform"/>
            <consortium name="The Broad Institute Genome Sequencing Center for Infectious Disease"/>
            <person name="Wu L."/>
            <person name="Ma J."/>
        </authorList>
    </citation>
    <scope>NUCLEOTIDE SEQUENCE [LARGE SCALE GENOMIC DNA]</scope>
    <source>
        <strain evidence="2">NBRC 106593</strain>
    </source>
</reference>
<dbReference type="Proteomes" id="UP001596356">
    <property type="component" value="Unassembled WGS sequence"/>
</dbReference>
<dbReference type="SUPFAM" id="SSF48452">
    <property type="entry name" value="TPR-like"/>
    <property type="match status" value="2"/>
</dbReference>
<proteinExistence type="predicted"/>
<sequence length="241" mass="26242">MEESLRRLWDFADAAGSEPRFRQAAQRAEDSGIAMTQVARALGLQRRFDEANAVLDGLPQTDPEVVVRIGLERGRIARDCGQPDVAREHFESAIARARSNGLDEPLVDGLHMLALVSDGSERDDLHHQALELAHASADPAARRWEASILNNMGVDRADAGDFAGALELFEAALAARRTDGSDLPRVGVARWMVAWALRNLGRTAEALEWQRDLKADLLAGGLSDPYVDEEIAILESNGSPS</sequence>
<comment type="caution">
    <text evidence="1">The sequence shown here is derived from an EMBL/GenBank/DDBJ whole genome shotgun (WGS) entry which is preliminary data.</text>
</comment>
<protein>
    <submittedName>
        <fullName evidence="1">Tetratricopeptide repeat protein</fullName>
    </submittedName>
</protein>
<dbReference type="Gene3D" id="1.25.40.10">
    <property type="entry name" value="Tetratricopeptide repeat domain"/>
    <property type="match status" value="2"/>
</dbReference>
<gene>
    <name evidence="1" type="ORF">ACFQBT_16060</name>
</gene>
<dbReference type="InterPro" id="IPR011990">
    <property type="entry name" value="TPR-like_helical_dom_sf"/>
</dbReference>
<evidence type="ECO:0000313" key="2">
    <source>
        <dbReference type="Proteomes" id="UP001596356"/>
    </source>
</evidence>
<organism evidence="1 2">
    <name type="scientific">Branchiibius cervicis</name>
    <dbReference type="NCBI Taxonomy" id="908252"/>
    <lineage>
        <taxon>Bacteria</taxon>
        <taxon>Bacillati</taxon>
        <taxon>Actinomycetota</taxon>
        <taxon>Actinomycetes</taxon>
        <taxon>Micrococcales</taxon>
        <taxon>Dermacoccaceae</taxon>
        <taxon>Branchiibius</taxon>
    </lineage>
</organism>
<evidence type="ECO:0000313" key="1">
    <source>
        <dbReference type="EMBL" id="MFC6715243.1"/>
    </source>
</evidence>
<dbReference type="Pfam" id="PF13424">
    <property type="entry name" value="TPR_12"/>
    <property type="match status" value="1"/>
</dbReference>
<accession>A0ABW2AW88</accession>
<dbReference type="RefSeq" id="WP_377824208.1">
    <property type="nucleotide sequence ID" value="NZ_JBHSWJ010000002.1"/>
</dbReference>